<feature type="transmembrane region" description="Helical" evidence="7">
    <location>
        <begin position="277"/>
        <end position="296"/>
    </location>
</feature>
<feature type="non-terminal residue" evidence="8">
    <location>
        <position position="1"/>
    </location>
</feature>
<keyword evidence="2" id="KW-0813">Transport</keyword>
<dbReference type="PANTHER" id="PTHR30003:SF0">
    <property type="entry name" value="GLYCOLATE PERMEASE GLCA-RELATED"/>
    <property type="match status" value="1"/>
</dbReference>
<evidence type="ECO:0000256" key="1">
    <source>
        <dbReference type="ARBA" id="ARBA00004651"/>
    </source>
</evidence>
<feature type="non-terminal residue" evidence="8">
    <location>
        <position position="349"/>
    </location>
</feature>
<organism evidence="8">
    <name type="scientific">marine sediment metagenome</name>
    <dbReference type="NCBI Taxonomy" id="412755"/>
    <lineage>
        <taxon>unclassified sequences</taxon>
        <taxon>metagenomes</taxon>
        <taxon>ecological metagenomes</taxon>
    </lineage>
</organism>
<protein>
    <recommendedName>
        <fullName evidence="9">L-lactate permease</fullName>
    </recommendedName>
</protein>
<keyword evidence="5 7" id="KW-1133">Transmembrane helix</keyword>
<dbReference type="GO" id="GO:0005886">
    <property type="term" value="C:plasma membrane"/>
    <property type="evidence" value="ECO:0007669"/>
    <property type="project" value="UniProtKB-SubCell"/>
</dbReference>
<evidence type="ECO:0000256" key="7">
    <source>
        <dbReference type="SAM" id="Phobius"/>
    </source>
</evidence>
<dbReference type="AlphaFoldDB" id="X0S513"/>
<comment type="subcellular location">
    <subcellularLocation>
        <location evidence="1">Cell membrane</location>
        <topology evidence="1">Multi-pass membrane protein</topology>
    </subcellularLocation>
</comment>
<evidence type="ECO:0000256" key="4">
    <source>
        <dbReference type="ARBA" id="ARBA00022692"/>
    </source>
</evidence>
<feature type="transmembrane region" description="Helical" evidence="7">
    <location>
        <begin position="117"/>
        <end position="135"/>
    </location>
</feature>
<evidence type="ECO:0000313" key="8">
    <source>
        <dbReference type="EMBL" id="GAF70997.1"/>
    </source>
</evidence>
<feature type="transmembrane region" description="Helical" evidence="7">
    <location>
        <begin position="60"/>
        <end position="80"/>
    </location>
</feature>
<feature type="transmembrane region" description="Helical" evidence="7">
    <location>
        <begin position="175"/>
        <end position="197"/>
    </location>
</feature>
<sequence>LPRLTADRGMQALLIGWAFASFLQGVGGFGVPVAVTAPLLVGLGFSPLVAVLIPSIGHAWAVTFGSLASSFQALIAATGLPGEMLAPASAVLLGIAGFGCGFMVAHVADGWSAVRRLALPVLTIGVVMGSAQYWLATHGLWNIGGFGGGVAGLAMGILIATWYRGERLEEGVGKLNRGSVFTALSGYLALIAITLLIQLVPSVKAFLGRIVIMVPFPEMSTALGYVTPAGYGRVIPLLRHAGAILGYASLTAYLIYSRAGLYQPGAARRILSGTIRRVMSSSLGIASMVAMAVVMSHGGMTDILAQGLAQAVGALYPLASPWIGALGAFMTGSNTNSNVIFAMLQQRTA</sequence>
<feature type="transmembrane region" description="Helical" evidence="7">
    <location>
        <begin position="12"/>
        <end position="29"/>
    </location>
</feature>
<dbReference type="Pfam" id="PF02652">
    <property type="entry name" value="Lactate_perm"/>
    <property type="match status" value="1"/>
</dbReference>
<evidence type="ECO:0008006" key="9">
    <source>
        <dbReference type="Google" id="ProtNLM"/>
    </source>
</evidence>
<reference evidence="8" key="1">
    <citation type="journal article" date="2014" name="Front. Microbiol.">
        <title>High frequency of phylogenetically diverse reductive dehalogenase-homologous genes in deep subseafloor sedimentary metagenomes.</title>
        <authorList>
            <person name="Kawai M."/>
            <person name="Futagami T."/>
            <person name="Toyoda A."/>
            <person name="Takaki Y."/>
            <person name="Nishi S."/>
            <person name="Hori S."/>
            <person name="Arai W."/>
            <person name="Tsubouchi T."/>
            <person name="Morono Y."/>
            <person name="Uchiyama I."/>
            <person name="Ito T."/>
            <person name="Fujiyama A."/>
            <person name="Inagaki F."/>
            <person name="Takami H."/>
        </authorList>
    </citation>
    <scope>NUCLEOTIDE SEQUENCE</scope>
    <source>
        <strain evidence="8">Expedition CK06-06</strain>
    </source>
</reference>
<keyword evidence="4 7" id="KW-0812">Transmembrane</keyword>
<feature type="transmembrane region" description="Helical" evidence="7">
    <location>
        <begin position="86"/>
        <end position="105"/>
    </location>
</feature>
<proteinExistence type="predicted"/>
<dbReference type="GO" id="GO:0015295">
    <property type="term" value="F:solute:proton symporter activity"/>
    <property type="evidence" value="ECO:0007669"/>
    <property type="project" value="TreeGrafter"/>
</dbReference>
<feature type="transmembrane region" description="Helical" evidence="7">
    <location>
        <begin position="237"/>
        <end position="256"/>
    </location>
</feature>
<keyword evidence="6 7" id="KW-0472">Membrane</keyword>
<evidence type="ECO:0000256" key="6">
    <source>
        <dbReference type="ARBA" id="ARBA00023136"/>
    </source>
</evidence>
<name>X0S513_9ZZZZ</name>
<evidence type="ECO:0000256" key="3">
    <source>
        <dbReference type="ARBA" id="ARBA00022475"/>
    </source>
</evidence>
<feature type="transmembrane region" description="Helical" evidence="7">
    <location>
        <begin position="141"/>
        <end position="163"/>
    </location>
</feature>
<dbReference type="GO" id="GO:0015129">
    <property type="term" value="F:lactate transmembrane transporter activity"/>
    <property type="evidence" value="ECO:0007669"/>
    <property type="project" value="InterPro"/>
</dbReference>
<evidence type="ECO:0000256" key="5">
    <source>
        <dbReference type="ARBA" id="ARBA00022989"/>
    </source>
</evidence>
<evidence type="ECO:0000256" key="2">
    <source>
        <dbReference type="ARBA" id="ARBA00022448"/>
    </source>
</evidence>
<dbReference type="PANTHER" id="PTHR30003">
    <property type="entry name" value="L-LACTATE PERMEASE"/>
    <property type="match status" value="1"/>
</dbReference>
<comment type="caution">
    <text evidence="8">The sequence shown here is derived from an EMBL/GenBank/DDBJ whole genome shotgun (WGS) entry which is preliminary data.</text>
</comment>
<dbReference type="EMBL" id="BARS01009180">
    <property type="protein sequence ID" value="GAF70997.1"/>
    <property type="molecule type" value="Genomic_DNA"/>
</dbReference>
<keyword evidence="3" id="KW-1003">Cell membrane</keyword>
<accession>X0S513</accession>
<dbReference type="InterPro" id="IPR003804">
    <property type="entry name" value="Lactate_perm"/>
</dbReference>
<gene>
    <name evidence="8" type="ORF">S01H1_17321</name>
</gene>